<keyword evidence="1" id="KW-0812">Transmembrane</keyword>
<gene>
    <name evidence="2" type="ORF">D3871_26175</name>
</gene>
<keyword evidence="3" id="KW-1185">Reference proteome</keyword>
<name>A0A3A3FKU8_9BURK</name>
<accession>A0A3A3FKU8</accession>
<reference evidence="3" key="1">
    <citation type="submission" date="2018-09" db="EMBL/GenBank/DDBJ databases">
        <authorList>
            <person name="Zhu H."/>
        </authorList>
    </citation>
    <scope>NUCLEOTIDE SEQUENCE [LARGE SCALE GENOMIC DNA]</scope>
    <source>
        <strain evidence="3">K1R23-30</strain>
    </source>
</reference>
<dbReference type="EMBL" id="QYUO01000003">
    <property type="protein sequence ID" value="RJF92132.1"/>
    <property type="molecule type" value="Genomic_DNA"/>
</dbReference>
<evidence type="ECO:0000313" key="3">
    <source>
        <dbReference type="Proteomes" id="UP000265955"/>
    </source>
</evidence>
<dbReference type="AlphaFoldDB" id="A0A3A3FKU8"/>
<evidence type="ECO:0000313" key="2">
    <source>
        <dbReference type="EMBL" id="RJF92132.1"/>
    </source>
</evidence>
<sequence length="609" mass="67063">MKLSNCLNVSAYDALRLLSNRERVQYFVPLFGRQKDLLKDALDPNDPDAGRLVKQFTEQVMHDLGGEKEIVADLLKEAGLEEPRVFQFFAVLSALPRLKNYPESLGVKCVDYLIACMRDITSETTPAPVNDSNEFRSLVKRHLALKGTDDSLFLNVITSVIKNMPDLNSAIQNKELALVKASRNILDANALCELATIMPNLKENVQVAAYEAFMDLACGAGMNSERQDLVIFLLKNFHNLNYETQKLALGEFPHLPLNTPEIVKAFVEAMPGVHAGLRDYADESIETVLVSPMTQSETANIGGLYLIERLLDRGLPQQRKTLSLIRDNARLQTPEILIALIKKLPHLNPSRWKGGADIQGKAYTVLKRVFHEREFKRFSIETQLQVIMELTQNYSRLSDSRRAPGNRVFPLLISAYATIPSSALVAILGAVILGGAGAGIGAGAAGAAGVVAAGIAMTVGPRSVRIAVGDQLLQVMEKLETNRPVPGLSRRNVMLAIAPAWTELASKVYPSLSEKYKLRFRKSIESLSSNWIKTMAEEGSDAERRTLLTATAPLWEAVLIHVYPRLSSAMKTRVRTGIVDVYSQHGDNGQQSDLAAASQRVLQAHESAE</sequence>
<proteinExistence type="predicted"/>
<evidence type="ECO:0000256" key="1">
    <source>
        <dbReference type="SAM" id="Phobius"/>
    </source>
</evidence>
<feature type="transmembrane region" description="Helical" evidence="1">
    <location>
        <begin position="408"/>
        <end position="432"/>
    </location>
</feature>
<keyword evidence="1" id="KW-0472">Membrane</keyword>
<keyword evidence="1" id="KW-1133">Transmembrane helix</keyword>
<protein>
    <submittedName>
        <fullName evidence="2">Uncharacterized protein</fullName>
    </submittedName>
</protein>
<feature type="transmembrane region" description="Helical" evidence="1">
    <location>
        <begin position="438"/>
        <end position="459"/>
    </location>
</feature>
<organism evidence="2 3">
    <name type="scientific">Noviherbaspirillum saxi</name>
    <dbReference type="NCBI Taxonomy" id="2320863"/>
    <lineage>
        <taxon>Bacteria</taxon>
        <taxon>Pseudomonadati</taxon>
        <taxon>Pseudomonadota</taxon>
        <taxon>Betaproteobacteria</taxon>
        <taxon>Burkholderiales</taxon>
        <taxon>Oxalobacteraceae</taxon>
        <taxon>Noviherbaspirillum</taxon>
    </lineage>
</organism>
<comment type="caution">
    <text evidence="2">The sequence shown here is derived from an EMBL/GenBank/DDBJ whole genome shotgun (WGS) entry which is preliminary data.</text>
</comment>
<dbReference type="Proteomes" id="UP000265955">
    <property type="component" value="Unassembled WGS sequence"/>
</dbReference>